<dbReference type="GO" id="GO:0006508">
    <property type="term" value="P:proteolysis"/>
    <property type="evidence" value="ECO:0007669"/>
    <property type="project" value="UniProtKB-KW"/>
</dbReference>
<dbReference type="InterPro" id="IPR050130">
    <property type="entry name" value="ClpA_ClpB"/>
</dbReference>
<keyword evidence="4 6" id="KW-0143">Chaperone</keyword>
<dbReference type="InterPro" id="IPR036628">
    <property type="entry name" value="Clp_N_dom_sf"/>
</dbReference>
<keyword evidence="2 6" id="KW-0547">Nucleotide-binding</keyword>
<dbReference type="Pfam" id="PF02861">
    <property type="entry name" value="Clp_N"/>
    <property type="match status" value="1"/>
</dbReference>
<dbReference type="PROSITE" id="PS00870">
    <property type="entry name" value="CLPAB_1"/>
    <property type="match status" value="1"/>
</dbReference>
<comment type="similarity">
    <text evidence="6">Belongs to the ClpA/ClpB family.</text>
</comment>
<gene>
    <name evidence="9" type="primary">clpC_1</name>
    <name evidence="9" type="ORF">ENSA7_00810</name>
</gene>
<evidence type="ECO:0000313" key="9">
    <source>
        <dbReference type="EMBL" id="PRQ10132.1"/>
    </source>
</evidence>
<accession>A0A2S9YYI5</accession>
<dbReference type="OrthoDB" id="9803641at2"/>
<evidence type="ECO:0000256" key="4">
    <source>
        <dbReference type="ARBA" id="ARBA00023186"/>
    </source>
</evidence>
<dbReference type="Gene3D" id="3.40.50.300">
    <property type="entry name" value="P-loop containing nucleotide triphosphate hydrolases"/>
    <property type="match status" value="2"/>
</dbReference>
<dbReference type="Pfam" id="PF07724">
    <property type="entry name" value="AAA_2"/>
    <property type="match status" value="1"/>
</dbReference>
<sequence>MLSPELRDTLDSAIQDTRRRRHEYITLEHLLLALLDDPSARDVLTGCNAQIEQLRAELEAFLEAHVPKLSTDGEEDEGQVQQTVGVGRVLQRAVLHVQGAGKAEVTGANLLVALFAEPESMAVYLLEQQSVRRRDVTLYIAHGIGKNNQRQAPRARPTGLPRGEEDEDAVADDPLEAYAIDLAARAERGDIDPLVGRDQELTRLIQVLCRRRKNNPVLVGEPGVGKTAVVEGLALRVHEQRVPEAIAEIRVYALDMGALLAGTKFRGQFEERLKAVISAIEAEPGAILFIDEIHTVIGAGATSGGSMDASNMLKPALNAGRVRCIGATTYKEFKNFDRDPALARRFQKIEIVEPTQDETILILQGLKSAYESHHHVEYTPDAIEQSVRLAHKHLRDRRLPDSAIDVMDETGAAARLGEIDHTKRAPATPDADGDGDGDGEELDVDLDEEDEGDSADAPALEVGGAIPLPGDSDHDNQRDDLRDDLRLAVGETTALERRDPGPVIQTGPRIERSAESNDARDPNAPIIVDVPQVEAVIARMARIPPKSVSTDDREVLKNLAEGLSQVIFGQDEAVSAATKAIKRARAGLARPDKPIGCFLFAGPTGVGKTELARQLARLLGMPFLRFDMSEYMEKHSVSRLIGAPPGYVGFDQGGQLTDTVSKNPHSVVLLDEIEKAHPDIFSVLLQVMDSANLTDTTGKKTDFRNVILIMTSNAGAFEMTQRKMGFGGDEGLVDSAANKALERTFSPEFRNRLDKIVTFGQLPQPVVDKVADKLLRELEIQLADRGVRLTWTPAARDWIARKGYDKKFGARPMGRVIDDNIKGALVDELLFGRLEGGGEIRVDCDPGKNELRFVFTAEDEDEDADEVSVSGGVDIHELVEA</sequence>
<dbReference type="EMBL" id="PVNL01000002">
    <property type="protein sequence ID" value="PRQ10132.1"/>
    <property type="molecule type" value="Genomic_DNA"/>
</dbReference>
<dbReference type="Pfam" id="PF00004">
    <property type="entry name" value="AAA"/>
    <property type="match status" value="1"/>
</dbReference>
<dbReference type="InterPro" id="IPR028299">
    <property type="entry name" value="ClpA/B_CS2"/>
</dbReference>
<reference evidence="9 10" key="1">
    <citation type="submission" date="2018-03" db="EMBL/GenBank/DDBJ databases">
        <title>Draft Genome Sequences of the Obligatory Marine Myxobacteria Enhygromyxa salina SWB007.</title>
        <authorList>
            <person name="Poehlein A."/>
            <person name="Moghaddam J.A."/>
            <person name="Harms H."/>
            <person name="Alanjari M."/>
            <person name="Koenig G.M."/>
            <person name="Daniel R."/>
            <person name="Schaeberle T.F."/>
        </authorList>
    </citation>
    <scope>NUCLEOTIDE SEQUENCE [LARGE SCALE GENOMIC DNA]</scope>
    <source>
        <strain evidence="9 10">SWB007</strain>
    </source>
</reference>
<dbReference type="InterPro" id="IPR018368">
    <property type="entry name" value="ClpA/B_CS1"/>
</dbReference>
<dbReference type="Pfam" id="PF10431">
    <property type="entry name" value="ClpB_D2-small"/>
    <property type="match status" value="1"/>
</dbReference>
<dbReference type="InterPro" id="IPR041546">
    <property type="entry name" value="ClpA/ClpB_AAA_lid"/>
</dbReference>
<keyword evidence="9" id="KW-0378">Hydrolase</keyword>
<keyword evidence="3 6" id="KW-0067">ATP-binding</keyword>
<organism evidence="9 10">
    <name type="scientific">Enhygromyxa salina</name>
    <dbReference type="NCBI Taxonomy" id="215803"/>
    <lineage>
        <taxon>Bacteria</taxon>
        <taxon>Pseudomonadati</taxon>
        <taxon>Myxococcota</taxon>
        <taxon>Polyangia</taxon>
        <taxon>Nannocystales</taxon>
        <taxon>Nannocystaceae</taxon>
        <taxon>Enhygromyxa</taxon>
    </lineage>
</organism>
<keyword evidence="1 5" id="KW-0677">Repeat</keyword>
<comment type="caution">
    <text evidence="9">The sequence shown here is derived from an EMBL/GenBank/DDBJ whole genome shotgun (WGS) entry which is preliminary data.</text>
</comment>
<feature type="compositionally biased region" description="Basic and acidic residues" evidence="7">
    <location>
        <begin position="509"/>
        <end position="521"/>
    </location>
</feature>
<evidence type="ECO:0000256" key="7">
    <source>
        <dbReference type="SAM" id="MobiDB-lite"/>
    </source>
</evidence>
<evidence type="ECO:0000256" key="2">
    <source>
        <dbReference type="ARBA" id="ARBA00022741"/>
    </source>
</evidence>
<dbReference type="Gene3D" id="1.10.1780.10">
    <property type="entry name" value="Clp, N-terminal domain"/>
    <property type="match status" value="1"/>
</dbReference>
<dbReference type="InterPro" id="IPR001270">
    <property type="entry name" value="ClpA/B"/>
</dbReference>
<dbReference type="GO" id="GO:0005524">
    <property type="term" value="F:ATP binding"/>
    <property type="evidence" value="ECO:0007669"/>
    <property type="project" value="UniProtKB-KW"/>
</dbReference>
<dbReference type="InterPro" id="IPR027417">
    <property type="entry name" value="P-loop_NTPase"/>
</dbReference>
<feature type="region of interest" description="Disordered" evidence="7">
    <location>
        <begin position="498"/>
        <end position="523"/>
    </location>
</feature>
<feature type="domain" description="Clp R" evidence="8">
    <location>
        <begin position="1"/>
        <end position="147"/>
    </location>
</feature>
<dbReference type="Pfam" id="PF17871">
    <property type="entry name" value="AAA_lid_9"/>
    <property type="match status" value="1"/>
</dbReference>
<dbReference type="AlphaFoldDB" id="A0A2S9YYI5"/>
<dbReference type="GO" id="GO:0005737">
    <property type="term" value="C:cytoplasm"/>
    <property type="evidence" value="ECO:0007669"/>
    <property type="project" value="TreeGrafter"/>
</dbReference>
<dbReference type="CDD" id="cd19499">
    <property type="entry name" value="RecA-like_ClpB_Hsp104-like"/>
    <property type="match status" value="1"/>
</dbReference>
<evidence type="ECO:0000256" key="6">
    <source>
        <dbReference type="RuleBase" id="RU004432"/>
    </source>
</evidence>
<evidence type="ECO:0000259" key="8">
    <source>
        <dbReference type="PROSITE" id="PS51903"/>
    </source>
</evidence>
<dbReference type="PRINTS" id="PR00300">
    <property type="entry name" value="CLPPROTEASEA"/>
</dbReference>
<dbReference type="SMART" id="SM01086">
    <property type="entry name" value="ClpB_D2-small"/>
    <property type="match status" value="1"/>
</dbReference>
<feature type="region of interest" description="Disordered" evidence="7">
    <location>
        <begin position="147"/>
        <end position="168"/>
    </location>
</feature>
<dbReference type="PANTHER" id="PTHR11638:SF111">
    <property type="entry name" value="ATP-DEPENDENT CLP PROTEASE ATP-BINDING SUBUNIT CLPA"/>
    <property type="match status" value="1"/>
</dbReference>
<dbReference type="InterPro" id="IPR019489">
    <property type="entry name" value="Clp_ATPase_C"/>
</dbReference>
<evidence type="ECO:0000313" key="10">
    <source>
        <dbReference type="Proteomes" id="UP000238823"/>
    </source>
</evidence>
<feature type="region of interest" description="Disordered" evidence="7">
    <location>
        <begin position="415"/>
        <end position="479"/>
    </location>
</feature>
<keyword evidence="9" id="KW-0645">Protease</keyword>
<dbReference type="CDD" id="cd00009">
    <property type="entry name" value="AAA"/>
    <property type="match status" value="1"/>
</dbReference>
<evidence type="ECO:0000256" key="1">
    <source>
        <dbReference type="ARBA" id="ARBA00022737"/>
    </source>
</evidence>
<feature type="compositionally biased region" description="Acidic residues" evidence="7">
    <location>
        <begin position="431"/>
        <end position="454"/>
    </location>
</feature>
<dbReference type="SUPFAM" id="SSF52540">
    <property type="entry name" value="P-loop containing nucleoside triphosphate hydrolases"/>
    <property type="match status" value="2"/>
</dbReference>
<dbReference type="Gene3D" id="1.10.8.60">
    <property type="match status" value="2"/>
</dbReference>
<dbReference type="SUPFAM" id="SSF81923">
    <property type="entry name" value="Double Clp-N motif"/>
    <property type="match status" value="1"/>
</dbReference>
<dbReference type="Proteomes" id="UP000238823">
    <property type="component" value="Unassembled WGS sequence"/>
</dbReference>
<dbReference type="PROSITE" id="PS00871">
    <property type="entry name" value="CLPAB_2"/>
    <property type="match status" value="1"/>
</dbReference>
<evidence type="ECO:0000256" key="5">
    <source>
        <dbReference type="PROSITE-ProRule" id="PRU01251"/>
    </source>
</evidence>
<dbReference type="FunFam" id="3.40.50.300:FF:000025">
    <property type="entry name" value="ATP-dependent Clp protease subunit"/>
    <property type="match status" value="1"/>
</dbReference>
<dbReference type="InterPro" id="IPR003593">
    <property type="entry name" value="AAA+_ATPase"/>
</dbReference>
<dbReference type="PROSITE" id="PS51903">
    <property type="entry name" value="CLP_R"/>
    <property type="match status" value="1"/>
</dbReference>
<dbReference type="RefSeq" id="WP_106087194.1">
    <property type="nucleotide sequence ID" value="NZ_PVNL01000002.1"/>
</dbReference>
<dbReference type="GO" id="GO:0034605">
    <property type="term" value="P:cellular response to heat"/>
    <property type="evidence" value="ECO:0007669"/>
    <property type="project" value="TreeGrafter"/>
</dbReference>
<dbReference type="PANTHER" id="PTHR11638">
    <property type="entry name" value="ATP-DEPENDENT CLP PROTEASE"/>
    <property type="match status" value="1"/>
</dbReference>
<evidence type="ECO:0000256" key="3">
    <source>
        <dbReference type="ARBA" id="ARBA00022840"/>
    </source>
</evidence>
<name>A0A2S9YYI5_9BACT</name>
<dbReference type="GO" id="GO:0008233">
    <property type="term" value="F:peptidase activity"/>
    <property type="evidence" value="ECO:0007669"/>
    <property type="project" value="UniProtKB-KW"/>
</dbReference>
<protein>
    <submittedName>
        <fullName evidence="9">ATP-dependent Clp protease ATP-binding subunit ClpC</fullName>
    </submittedName>
</protein>
<proteinExistence type="inferred from homology"/>
<dbReference type="InterPro" id="IPR003959">
    <property type="entry name" value="ATPase_AAA_core"/>
</dbReference>
<dbReference type="GO" id="GO:0016887">
    <property type="term" value="F:ATP hydrolysis activity"/>
    <property type="evidence" value="ECO:0007669"/>
    <property type="project" value="InterPro"/>
</dbReference>
<dbReference type="InterPro" id="IPR004176">
    <property type="entry name" value="Clp_R_N"/>
</dbReference>
<dbReference type="SMART" id="SM00382">
    <property type="entry name" value="AAA"/>
    <property type="match status" value="2"/>
</dbReference>